<name>A0A4V3SJ65_9PEZI</name>
<dbReference type="InParanoid" id="A0A4V3SJ65"/>
<feature type="compositionally biased region" description="Low complexity" evidence="1">
    <location>
        <begin position="23"/>
        <end position="46"/>
    </location>
</feature>
<keyword evidence="3" id="KW-1185">Reference proteome</keyword>
<protein>
    <submittedName>
        <fullName evidence="2">Uncharacterized protein</fullName>
    </submittedName>
</protein>
<organism evidence="2 3">
    <name type="scientific">Ascodesmis nigricans</name>
    <dbReference type="NCBI Taxonomy" id="341454"/>
    <lineage>
        <taxon>Eukaryota</taxon>
        <taxon>Fungi</taxon>
        <taxon>Dikarya</taxon>
        <taxon>Ascomycota</taxon>
        <taxon>Pezizomycotina</taxon>
        <taxon>Pezizomycetes</taxon>
        <taxon>Pezizales</taxon>
        <taxon>Ascodesmidaceae</taxon>
        <taxon>Ascodesmis</taxon>
    </lineage>
</organism>
<feature type="region of interest" description="Disordered" evidence="1">
    <location>
        <begin position="1"/>
        <end position="46"/>
    </location>
</feature>
<feature type="compositionally biased region" description="Polar residues" evidence="1">
    <location>
        <begin position="1"/>
        <end position="22"/>
    </location>
</feature>
<evidence type="ECO:0000313" key="3">
    <source>
        <dbReference type="Proteomes" id="UP000298138"/>
    </source>
</evidence>
<evidence type="ECO:0000256" key="1">
    <source>
        <dbReference type="SAM" id="MobiDB-lite"/>
    </source>
</evidence>
<reference evidence="2 3" key="1">
    <citation type="submission" date="2019-04" db="EMBL/GenBank/DDBJ databases">
        <title>Comparative genomics and transcriptomics to analyze fruiting body development in filamentous ascomycetes.</title>
        <authorList>
            <consortium name="DOE Joint Genome Institute"/>
            <person name="Lutkenhaus R."/>
            <person name="Traeger S."/>
            <person name="Breuer J."/>
            <person name="Kuo A."/>
            <person name="Lipzen A."/>
            <person name="Pangilinan J."/>
            <person name="Dilworth D."/>
            <person name="Sandor L."/>
            <person name="Poggeler S."/>
            <person name="Barry K."/>
            <person name="Grigoriev I.V."/>
            <person name="Nowrousian M."/>
        </authorList>
    </citation>
    <scope>NUCLEOTIDE SEQUENCE [LARGE SCALE GENOMIC DNA]</scope>
    <source>
        <strain evidence="2 3">CBS 389.68</strain>
    </source>
</reference>
<proteinExistence type="predicted"/>
<gene>
    <name evidence="2" type="ORF">EX30DRAFT_339083</name>
</gene>
<evidence type="ECO:0000313" key="2">
    <source>
        <dbReference type="EMBL" id="TGZ82805.1"/>
    </source>
</evidence>
<dbReference type="Proteomes" id="UP000298138">
    <property type="component" value="Unassembled WGS sequence"/>
</dbReference>
<dbReference type="EMBL" id="ML220114">
    <property type="protein sequence ID" value="TGZ82805.1"/>
    <property type="molecule type" value="Genomic_DNA"/>
</dbReference>
<sequence>MTISISKPCNRTSPPSSSSPFANKSTHNTQTSSHTPSSSSSSLLHLPPHPPCNLPYNPLDHPLILQIHLPLRSMPPINLLPNLAPQFFLCDNLPSIPFFCDGEAGERVVPLATEVGGEGGV</sequence>
<dbReference type="AlphaFoldDB" id="A0A4V3SJ65"/>
<accession>A0A4V3SJ65</accession>